<dbReference type="InterPro" id="IPR012854">
    <property type="entry name" value="Cu_amine_oxidase-like_N"/>
</dbReference>
<reference evidence="3 4" key="1">
    <citation type="submission" date="2018-08" db="EMBL/GenBank/DDBJ databases">
        <title>Form III RuBisCO-mediated autotrophy in Thermodesulfobium bacteria.</title>
        <authorList>
            <person name="Toshchakov S.V."/>
            <person name="Kublanov I.V."/>
            <person name="Frolov E."/>
            <person name="Bonch-Osmolovskaya E.A."/>
            <person name="Tourova T.P."/>
            <person name="Chernych N.A."/>
            <person name="Lebedinsky A.V."/>
        </authorList>
    </citation>
    <scope>NUCLEOTIDE SEQUENCE [LARGE SCALE GENOMIC DNA]</scope>
    <source>
        <strain evidence="3 4">SR</strain>
    </source>
</reference>
<proteinExistence type="predicted"/>
<organism evidence="3 4">
    <name type="scientific">Ammonifex thiophilus</name>
    <dbReference type="NCBI Taxonomy" id="444093"/>
    <lineage>
        <taxon>Bacteria</taxon>
        <taxon>Bacillati</taxon>
        <taxon>Bacillota</taxon>
        <taxon>Clostridia</taxon>
        <taxon>Thermoanaerobacterales</taxon>
        <taxon>Thermoanaerobacteraceae</taxon>
        <taxon>Ammonifex</taxon>
    </lineage>
</organism>
<evidence type="ECO:0000313" key="4">
    <source>
        <dbReference type="Proteomes" id="UP000256329"/>
    </source>
</evidence>
<gene>
    <name evidence="3" type="ORF">DXX99_10235</name>
</gene>
<dbReference type="Pfam" id="PF07833">
    <property type="entry name" value="Cu_amine_oxidN1"/>
    <property type="match status" value="1"/>
</dbReference>
<feature type="signal peptide" evidence="1">
    <location>
        <begin position="1"/>
        <end position="31"/>
    </location>
</feature>
<keyword evidence="1" id="KW-0732">Signal</keyword>
<evidence type="ECO:0000259" key="2">
    <source>
        <dbReference type="Pfam" id="PF07833"/>
    </source>
</evidence>
<feature type="chain" id="PRO_5017629366" evidence="1">
    <location>
        <begin position="32"/>
        <end position="915"/>
    </location>
</feature>
<comment type="caution">
    <text evidence="3">The sequence shown here is derived from an EMBL/GenBank/DDBJ whole genome shotgun (WGS) entry which is preliminary data.</text>
</comment>
<dbReference type="OrthoDB" id="2023214at2"/>
<accession>A0A3D8P2X7</accession>
<name>A0A3D8P2X7_9THEO</name>
<dbReference type="Gene3D" id="3.30.457.10">
    <property type="entry name" value="Copper amine oxidase-like, N-terminal domain"/>
    <property type="match status" value="1"/>
</dbReference>
<dbReference type="AlphaFoldDB" id="A0A3D8P2X7"/>
<keyword evidence="4" id="KW-1185">Reference proteome</keyword>
<evidence type="ECO:0000313" key="3">
    <source>
        <dbReference type="EMBL" id="RDV80915.1"/>
    </source>
</evidence>
<dbReference type="InterPro" id="IPR036582">
    <property type="entry name" value="Mao_N_sf"/>
</dbReference>
<dbReference type="Proteomes" id="UP000256329">
    <property type="component" value="Unassembled WGS sequence"/>
</dbReference>
<dbReference type="EMBL" id="QSLN01000027">
    <property type="protein sequence ID" value="RDV80915.1"/>
    <property type="molecule type" value="Genomic_DNA"/>
</dbReference>
<feature type="domain" description="Copper amine oxidase-like N-terminal" evidence="2">
    <location>
        <begin position="791"/>
        <end position="903"/>
    </location>
</feature>
<protein>
    <submittedName>
        <fullName evidence="3">Copper amine oxidase N-terminal domain-containing protein</fullName>
    </submittedName>
</protein>
<sequence length="915" mass="95330">MIKARKRWLSVLLTVAMLAALLVPLATPAQAACTYSMNYVQTINAGYSGPIGTLTITMDPVSAKTSYDSSSGIGKYVILSLPSSPSGYVLFPGFAGGAVSGSGTATIDSSGNFSLPVTLISGQLVITLRGSSFTGWNNYTVSAQISGDTYYDSTSPGKYAGTVTVSGTIKDTSGNLMATFSGTVDLTSTTAQSLTLTAASGVTLPTGAAVSASATTNTSITGTNYFDTRNGASFKLERISNTEVKLTVTGLAGSYSDKDDSRILIPLSIKVPTGVTGDIVLTASAPGDSTFSSGSVVIARVGVGKATLAVESVPSISSSGGPIGVIDIKEDAAGALKDSGSTAALKLRLPPGFKWDKDRGFSVNVMWGTLHIPANPRVNPATAPTNQAYFVVTNDDRDLEIHVPAGAASDRDTFFKLSASIKVDESVAKTGEVKVTVSGATTASPSELIVANYGEYGVTVKAYSKTDIIAGKVAQDIGKLEIKEAIPGSLIPGRTITLTLPENVRWSQAPNIDTELSQNYGGIRISDAAVVGSDGRMLKLTFSGSTEGQTDPAKIVLKDMQVTPAADFSGDLKIEVGGSQGVTGTVVLATVKAPVTVSASSTPQVIIGLGGQQVGDITITENMADAIHGTVTGWAKNNDYITSATPTGAPQAKLIIEAPAGVTFDGTPKVEVVEGDLQIDASAVSTDKTPALEGQIIIPIKSSSTTPSKIKISGVKVTLNRTVPEGDLVFKVKGTAVNETLKKWDGSKFVDDNLFEGHNTVAKAAVAKCVTPAPHEVISKAIFKINEAKYTIDGKEYTMDAAPYIDPVTNRAMAPMRYIAYAAGVTPENILWNPETRTATFMKGDRVVQVTADSNILVVNGTQIAMDAKAVIKDGRFFLPVRWLSVALGCQVEWDAQNQQVIVLRNVVQTPGQAQ</sequence>
<evidence type="ECO:0000256" key="1">
    <source>
        <dbReference type="SAM" id="SignalP"/>
    </source>
</evidence>
<dbReference type="SUPFAM" id="SSF55383">
    <property type="entry name" value="Copper amine oxidase, domain N"/>
    <property type="match status" value="2"/>
</dbReference>